<reference evidence="7" key="2">
    <citation type="submission" date="2020-05" db="UniProtKB">
        <authorList>
            <consortium name="EnsemblMetazoa"/>
        </authorList>
    </citation>
    <scope>IDENTIFICATION</scope>
    <source>
        <strain evidence="7">USDA</strain>
    </source>
</reference>
<dbReference type="FunFam" id="2.130.10.10:FF:000032">
    <property type="entry name" value="F-box/WD repeat-containing protein 7 isoform X1"/>
    <property type="match status" value="1"/>
</dbReference>
<dbReference type="EnsemblMetazoa" id="SCAU009323-RE">
    <property type="protein sequence ID" value="SCAU009323-PE"/>
    <property type="gene ID" value="SCAU009323"/>
</dbReference>
<feature type="compositionally biased region" description="Polar residues" evidence="5">
    <location>
        <begin position="557"/>
        <end position="570"/>
    </location>
</feature>
<dbReference type="GO" id="GO:0005737">
    <property type="term" value="C:cytoplasm"/>
    <property type="evidence" value="ECO:0007669"/>
    <property type="project" value="TreeGrafter"/>
</dbReference>
<feature type="compositionally biased region" description="Polar residues" evidence="5">
    <location>
        <begin position="190"/>
        <end position="200"/>
    </location>
</feature>
<dbReference type="CDD" id="cd00200">
    <property type="entry name" value="WD40"/>
    <property type="match status" value="1"/>
</dbReference>
<keyword evidence="2" id="KW-0677">Repeat</keyword>
<dbReference type="VEuPathDB" id="VectorBase:SCAU009323"/>
<feature type="repeat" description="WD" evidence="4">
    <location>
        <begin position="1234"/>
        <end position="1273"/>
    </location>
</feature>
<evidence type="ECO:0000313" key="7">
    <source>
        <dbReference type="EnsemblMetazoa" id="SCAU009323-PE"/>
    </source>
</evidence>
<dbReference type="PANTHER" id="PTHR19849:SF1">
    <property type="entry name" value="F-BOX_WD REPEAT-CONTAINING PROTEIN 7"/>
    <property type="match status" value="1"/>
</dbReference>
<feature type="region of interest" description="Disordered" evidence="5">
    <location>
        <begin position="701"/>
        <end position="768"/>
    </location>
</feature>
<dbReference type="EnsemblMetazoa" id="SCAU009323-RD">
    <property type="protein sequence ID" value="SCAU009323-PD"/>
    <property type="gene ID" value="SCAU009323"/>
</dbReference>
<feature type="repeat" description="WD" evidence="4">
    <location>
        <begin position="1167"/>
        <end position="1193"/>
    </location>
</feature>
<dbReference type="InterPro" id="IPR015943">
    <property type="entry name" value="WD40/YVTN_repeat-like_dom_sf"/>
</dbReference>
<proteinExistence type="predicted"/>
<dbReference type="GO" id="GO:0010992">
    <property type="term" value="P:ubiquitin recycling"/>
    <property type="evidence" value="ECO:0007669"/>
    <property type="project" value="TreeGrafter"/>
</dbReference>
<feature type="region of interest" description="Disordered" evidence="5">
    <location>
        <begin position="981"/>
        <end position="1003"/>
    </location>
</feature>
<feature type="domain" description="F-box" evidence="6">
    <location>
        <begin position="1052"/>
        <end position="1098"/>
    </location>
</feature>
<organism evidence="7 8">
    <name type="scientific">Stomoxys calcitrans</name>
    <name type="common">Stable fly</name>
    <name type="synonym">Conops calcitrans</name>
    <dbReference type="NCBI Taxonomy" id="35570"/>
    <lineage>
        <taxon>Eukaryota</taxon>
        <taxon>Metazoa</taxon>
        <taxon>Ecdysozoa</taxon>
        <taxon>Arthropoda</taxon>
        <taxon>Hexapoda</taxon>
        <taxon>Insecta</taxon>
        <taxon>Pterygota</taxon>
        <taxon>Neoptera</taxon>
        <taxon>Endopterygota</taxon>
        <taxon>Diptera</taxon>
        <taxon>Brachycera</taxon>
        <taxon>Muscomorpha</taxon>
        <taxon>Muscoidea</taxon>
        <taxon>Muscidae</taxon>
        <taxon>Stomoxys</taxon>
    </lineage>
</organism>
<evidence type="ECO:0000259" key="6">
    <source>
        <dbReference type="PROSITE" id="PS50181"/>
    </source>
</evidence>
<dbReference type="PANTHER" id="PTHR19849">
    <property type="entry name" value="PHOSPHOLIPASE A-2-ACTIVATING PROTEIN"/>
    <property type="match status" value="1"/>
</dbReference>
<dbReference type="OrthoDB" id="190105at2759"/>
<protein>
    <recommendedName>
        <fullName evidence="6">F-box domain-containing protein</fullName>
    </recommendedName>
</protein>
<feature type="region of interest" description="Disordered" evidence="5">
    <location>
        <begin position="400"/>
        <end position="429"/>
    </location>
</feature>
<feature type="region of interest" description="Disordered" evidence="5">
    <location>
        <begin position="541"/>
        <end position="595"/>
    </location>
</feature>
<dbReference type="InterPro" id="IPR001810">
    <property type="entry name" value="F-box_dom"/>
</dbReference>
<feature type="compositionally biased region" description="Low complexity" evidence="5">
    <location>
        <begin position="757"/>
        <end position="768"/>
    </location>
</feature>
<dbReference type="SUPFAM" id="SSF81383">
    <property type="entry name" value="F-box domain"/>
    <property type="match status" value="1"/>
</dbReference>
<dbReference type="InterPro" id="IPR036047">
    <property type="entry name" value="F-box-like_dom_sf"/>
</dbReference>
<dbReference type="SMART" id="SM00320">
    <property type="entry name" value="WD40"/>
    <property type="match status" value="8"/>
</dbReference>
<keyword evidence="3" id="KW-0833">Ubl conjugation pathway</keyword>
<dbReference type="Pfam" id="PF00400">
    <property type="entry name" value="WD40"/>
    <property type="match status" value="7"/>
</dbReference>
<feature type="repeat" description="WD" evidence="4">
    <location>
        <begin position="1397"/>
        <end position="1436"/>
    </location>
</feature>
<feature type="compositionally biased region" description="Polar residues" evidence="5">
    <location>
        <begin position="744"/>
        <end position="754"/>
    </location>
</feature>
<evidence type="ECO:0000313" key="8">
    <source>
        <dbReference type="Proteomes" id="UP000095300"/>
    </source>
</evidence>
<feature type="region of interest" description="Disordered" evidence="5">
    <location>
        <begin position="45"/>
        <end position="68"/>
    </location>
</feature>
<name>A0A1I8PM69_STOCA</name>
<keyword evidence="1 4" id="KW-0853">WD repeat</keyword>
<feature type="repeat" description="WD" evidence="4">
    <location>
        <begin position="1354"/>
        <end position="1393"/>
    </location>
</feature>
<dbReference type="EnsemblMetazoa" id="SCAU009323-RG">
    <property type="protein sequence ID" value="SCAU009323-PG"/>
    <property type="gene ID" value="SCAU009323"/>
</dbReference>
<feature type="compositionally biased region" description="Low complexity" evidence="5">
    <location>
        <begin position="571"/>
        <end position="595"/>
    </location>
</feature>
<dbReference type="Pfam" id="PF12937">
    <property type="entry name" value="F-box-like"/>
    <property type="match status" value="1"/>
</dbReference>
<dbReference type="InterPro" id="IPR001680">
    <property type="entry name" value="WD40_rpt"/>
</dbReference>
<dbReference type="PROSITE" id="PS50082">
    <property type="entry name" value="WD_REPEATS_2"/>
    <property type="match status" value="7"/>
</dbReference>
<feature type="region of interest" description="Disordered" evidence="5">
    <location>
        <begin position="253"/>
        <end position="273"/>
    </location>
</feature>
<evidence type="ECO:0000256" key="1">
    <source>
        <dbReference type="ARBA" id="ARBA00022574"/>
    </source>
</evidence>
<sequence length="1489" mass="162135">MEEKCVDEFEAVAINLSKSSDSTSAFRLNPANFSAKSIKPYFLSSSSSLEGTTSATTSTSKLASSPPLSSSIYCSENISPNCKSVKSVDFYKPTTSRGSMSLLQEEEFETNSQHAFAEVVLDDETTTSGVLEAYEISSSNLLPPTSSHGDDDDDDELTLEHVPVADDNSSSTDTIQIIKLSSDSSTGSSAGNNGFYNSSEVHVIKDDDDEEDEDDEGDDDIEEDDEEDYVEDQEAVIIDNNVDNEVMIDDDEEDDDDIEEDDMNSTNQSANRCSQINVSSARATANAINNGVIMSTNGNMIFLETPVVDEQQHSLHNPQTTASSQVSNEYVSDKNVVPKRLSDEFSRGSGEVGDETPSSSSAVGSSKILHQPKELVYELTESQVCSENEHMSSRLKNMNLNHTNCKNTQDLPTSSSKTATSPSPQASSSIVMSTLPAIESMDLLERRDFEQEQRLTGGIILKTSAFSKDGMLQLGLVKSRIMNNEDRIAEEHATSSITRGFSSDSKCTYKDLSATPTSSRKFNVRLTKSTAKMNLSNTLSHNQQLQLQQQQQQQQQKTSHYSTELKNRTISSSVNPSSSSSASASTSTSTSSNSTSVIVEAASTLGSDVYSNSNSNDSLISRPTYTSTAITSKQANQLRQEKPSQQDNPGPSTSTSSSSTSSLSSATIKPSSSSSLSSSSSTSSSVVVRVFENGCSRTSAIQPLVSNSNHNSNSSTNEHQDDDVQPSTSSARCQYAPPPRSHRQVNASAQTNEKYLSRSSNPSSGSIGNSNAVANDVCLGGGISSGNSTASRTSGSRRSEISQNLINDLRMLNELDNNFTFNHQNSSWFDCEDNNSDVEEICTCHQSLLGDGSSHGGSMSDLNDGDDLDTSHVYGGKDAGGDLSYNIMQNLSISEDVSSASPECNINRKRKYQDSRLLDHDYNSTIITGSGGGGGTGGVTALESNSRKRIAYDYASTPRSSQTNSSSGLVHVSSASVAPLATSATGSPLGRRTPRSLIPTRDNPPPELQQWLLQFQRWSHAERLLAVDRLIEHCEPTQVRHMMKVIEPQFQRDFISLLPRELALQVLSYLDPQDLLRAAQTCRSWRFLCDDNLLWKEKCRQGQILTEPRTDRPKRGRAGNMPPIASPWKAAYMRQHIIEMNWRSRPIRQPKVLKGHDEHVITCLQFSGNRIVSGSDDNTLKVWSAVTGRCLRTLVGHTGGVWSSQMSGNIIISGSTDRTLKVWDMETGQCVHTLLGHTSTVRCMHLHGNKVVSGSRDATLRVWDIEQGTCMRVLVGHLAAVRCVQYDGKLIVSGAYDYMVKIWHPERSECLHTLQGHTNRVYSLQFDGIHVVSGSLDTSIRVWDVETGNCKHTLMGHQSLTSGMELRENILVSGNADSTVKVWDITTGQCLQTLSGPNKHQSAVTCLQFNSRFVVTSSDDGTVKLWDVKTGEFIRNLVSLGSGGSGGVVWRIRANDTKLICAVGSRNGTEETKLMVLDFDVEGACVKCS</sequence>
<dbReference type="GO" id="GO:0050793">
    <property type="term" value="P:regulation of developmental process"/>
    <property type="evidence" value="ECO:0007669"/>
    <property type="project" value="UniProtKB-ARBA"/>
</dbReference>
<dbReference type="InterPro" id="IPR020472">
    <property type="entry name" value="WD40_PAC1"/>
</dbReference>
<evidence type="ECO:0000256" key="3">
    <source>
        <dbReference type="ARBA" id="ARBA00022786"/>
    </source>
</evidence>
<dbReference type="FunFam" id="1.20.1280.50:FF:000133">
    <property type="entry name" value="F-box and WD repeat domain-containing 7"/>
    <property type="match status" value="1"/>
</dbReference>
<feature type="compositionally biased region" description="Low complexity" evidence="5">
    <location>
        <begin position="412"/>
        <end position="429"/>
    </location>
</feature>
<dbReference type="STRING" id="35570.A0A1I8PM69"/>
<evidence type="ECO:0000256" key="5">
    <source>
        <dbReference type="SAM" id="MobiDB-lite"/>
    </source>
</evidence>
<feature type="compositionally biased region" description="Low complexity" evidence="5">
    <location>
        <begin position="706"/>
        <end position="717"/>
    </location>
</feature>
<feature type="repeat" description="WD" evidence="4">
    <location>
        <begin position="1314"/>
        <end position="1353"/>
    </location>
</feature>
<feature type="region of interest" description="Disordered" evidence="5">
    <location>
        <begin position="182"/>
        <end position="233"/>
    </location>
</feature>
<evidence type="ECO:0000256" key="4">
    <source>
        <dbReference type="PROSITE-ProRule" id="PRU00221"/>
    </source>
</evidence>
<keyword evidence="8" id="KW-1185">Reference proteome</keyword>
<accession>A0A1I8PM69</accession>
<dbReference type="KEGG" id="scac:106090493"/>
<dbReference type="Gene3D" id="1.20.1280.50">
    <property type="match status" value="1"/>
</dbReference>
<dbReference type="PROSITE" id="PS00678">
    <property type="entry name" value="WD_REPEATS_1"/>
    <property type="match status" value="5"/>
</dbReference>
<dbReference type="Proteomes" id="UP000095300">
    <property type="component" value="Unassembled WGS sequence"/>
</dbReference>
<dbReference type="SUPFAM" id="SSF50978">
    <property type="entry name" value="WD40 repeat-like"/>
    <property type="match status" value="1"/>
</dbReference>
<dbReference type="CDD" id="cd22133">
    <property type="entry name" value="F-box_FBXW7"/>
    <property type="match status" value="1"/>
</dbReference>
<dbReference type="InterPro" id="IPR036322">
    <property type="entry name" value="WD40_repeat_dom_sf"/>
</dbReference>
<reference evidence="8" key="1">
    <citation type="submission" date="2015-05" db="EMBL/GenBank/DDBJ databases">
        <authorList>
            <person name="Wilson R.K."/>
            <person name="Warren W.C."/>
            <person name="Olafson P."/>
        </authorList>
    </citation>
    <scope>NUCLEOTIDE SEQUENCE [LARGE SCALE GENOMIC DNA]</scope>
    <source>
        <strain evidence="8">USDA</strain>
    </source>
</reference>
<feature type="repeat" description="WD" evidence="4">
    <location>
        <begin position="1194"/>
        <end position="1233"/>
    </location>
</feature>
<dbReference type="PROSITE" id="PS50294">
    <property type="entry name" value="WD_REPEATS_REGION"/>
    <property type="match status" value="5"/>
</dbReference>
<feature type="compositionally biased region" description="Polar residues" evidence="5">
    <location>
        <begin position="400"/>
        <end position="411"/>
    </location>
</feature>
<feature type="compositionally biased region" description="Low complexity" evidence="5">
    <location>
        <begin position="543"/>
        <end position="556"/>
    </location>
</feature>
<dbReference type="PROSITE" id="PS50181">
    <property type="entry name" value="FBOX"/>
    <property type="match status" value="1"/>
</dbReference>
<dbReference type="GO" id="GO:0043130">
    <property type="term" value="F:ubiquitin binding"/>
    <property type="evidence" value="ECO:0007669"/>
    <property type="project" value="TreeGrafter"/>
</dbReference>
<dbReference type="Gene3D" id="2.130.10.10">
    <property type="entry name" value="YVTN repeat-like/Quinoprotein amine dehydrogenase"/>
    <property type="match status" value="1"/>
</dbReference>
<feature type="compositionally biased region" description="Low complexity" evidence="5">
    <location>
        <begin position="652"/>
        <end position="683"/>
    </location>
</feature>
<feature type="region of interest" description="Disordered" evidence="5">
    <location>
        <begin position="136"/>
        <end position="156"/>
    </location>
</feature>
<dbReference type="SMART" id="SM00256">
    <property type="entry name" value="FBOX"/>
    <property type="match status" value="1"/>
</dbReference>
<dbReference type="GO" id="GO:0005634">
    <property type="term" value="C:nucleus"/>
    <property type="evidence" value="ECO:0007669"/>
    <property type="project" value="TreeGrafter"/>
</dbReference>
<evidence type="ECO:0000256" key="2">
    <source>
        <dbReference type="ARBA" id="ARBA00022737"/>
    </source>
</evidence>
<dbReference type="PRINTS" id="PR00320">
    <property type="entry name" value="GPROTEINBRPT"/>
</dbReference>
<feature type="compositionally biased region" description="Acidic residues" evidence="5">
    <location>
        <begin position="253"/>
        <end position="263"/>
    </location>
</feature>
<feature type="region of interest" description="Disordered" evidence="5">
    <location>
        <begin position="344"/>
        <end position="366"/>
    </location>
</feature>
<feature type="compositionally biased region" description="Acidic residues" evidence="5">
    <location>
        <begin position="206"/>
        <end position="233"/>
    </location>
</feature>
<feature type="region of interest" description="Disordered" evidence="5">
    <location>
        <begin position="632"/>
        <end position="683"/>
    </location>
</feature>
<feature type="repeat" description="WD" evidence="4">
    <location>
        <begin position="1274"/>
        <end position="1313"/>
    </location>
</feature>
<feature type="compositionally biased region" description="Polar residues" evidence="5">
    <location>
        <begin position="136"/>
        <end position="147"/>
    </location>
</feature>
<dbReference type="GO" id="GO:0043161">
    <property type="term" value="P:proteasome-mediated ubiquitin-dependent protein catabolic process"/>
    <property type="evidence" value="ECO:0007669"/>
    <property type="project" value="TreeGrafter"/>
</dbReference>
<gene>
    <name evidence="7" type="primary">106090493</name>
</gene>
<dbReference type="InterPro" id="IPR019775">
    <property type="entry name" value="WD40_repeat_CS"/>
</dbReference>